<reference evidence="2 3" key="1">
    <citation type="submission" date="2019-02" db="EMBL/GenBank/DDBJ databases">
        <title>Deep-cultivation of Planctomycetes and their phenomic and genomic characterization uncovers novel biology.</title>
        <authorList>
            <person name="Wiegand S."/>
            <person name="Jogler M."/>
            <person name="Boedeker C."/>
            <person name="Pinto D."/>
            <person name="Vollmers J."/>
            <person name="Rivas-Marin E."/>
            <person name="Kohn T."/>
            <person name="Peeters S.H."/>
            <person name="Heuer A."/>
            <person name="Rast P."/>
            <person name="Oberbeckmann S."/>
            <person name="Bunk B."/>
            <person name="Jeske O."/>
            <person name="Meyerdierks A."/>
            <person name="Storesund J.E."/>
            <person name="Kallscheuer N."/>
            <person name="Luecker S."/>
            <person name="Lage O.M."/>
            <person name="Pohl T."/>
            <person name="Merkel B.J."/>
            <person name="Hornburger P."/>
            <person name="Mueller R.-W."/>
            <person name="Bruemmer F."/>
            <person name="Labrenz M."/>
            <person name="Spormann A.M."/>
            <person name="Op Den Camp H."/>
            <person name="Overmann J."/>
            <person name="Amann R."/>
            <person name="Jetten M.S.M."/>
            <person name="Mascher T."/>
            <person name="Medema M.H."/>
            <person name="Devos D.P."/>
            <person name="Kaster A.-K."/>
            <person name="Ovreas L."/>
            <person name="Rohde M."/>
            <person name="Galperin M.Y."/>
            <person name="Jogler C."/>
        </authorList>
    </citation>
    <scope>NUCLEOTIDE SEQUENCE [LARGE SCALE GENOMIC DNA]</scope>
    <source>
        <strain evidence="2 3">Pla52o</strain>
    </source>
</reference>
<protein>
    <submittedName>
        <fullName evidence="2">Putative transmembrane protein (PGPGW)</fullName>
    </submittedName>
</protein>
<dbReference type="InterPro" id="IPR019099">
    <property type="entry name" value="Uncharacterised_PGPGW_TM"/>
</dbReference>
<comment type="caution">
    <text evidence="2">The sequence shown here is derived from an EMBL/GenBank/DDBJ whole genome shotgun (WGS) entry which is preliminary data.</text>
</comment>
<organism evidence="2 3">
    <name type="scientific">Novipirellula galeiformis</name>
    <dbReference type="NCBI Taxonomy" id="2528004"/>
    <lineage>
        <taxon>Bacteria</taxon>
        <taxon>Pseudomonadati</taxon>
        <taxon>Planctomycetota</taxon>
        <taxon>Planctomycetia</taxon>
        <taxon>Pirellulales</taxon>
        <taxon>Pirellulaceae</taxon>
        <taxon>Novipirellula</taxon>
    </lineage>
</organism>
<dbReference type="AlphaFoldDB" id="A0A5C6CAG3"/>
<gene>
    <name evidence="2" type="ORF">Pla52o_38800</name>
</gene>
<sequence length="140" mass="15674">MQQSGELITEPMFWWVAAASGLVFVASLVAVPWVIIRLPSNYFNHPHRIFLKPNGNKAGFYSLVVLKNLVGAAFLAMGVAMLVLPGQGLLTILIGLSLIEFPGKYRLQQFLISRPFVRRPLNWIRHQAGKPDFEISSPMQ</sequence>
<evidence type="ECO:0000256" key="1">
    <source>
        <dbReference type="SAM" id="Phobius"/>
    </source>
</evidence>
<evidence type="ECO:0000313" key="2">
    <source>
        <dbReference type="EMBL" id="TWU21693.1"/>
    </source>
</evidence>
<accession>A0A5C6CAG3</accession>
<proteinExistence type="predicted"/>
<dbReference type="EMBL" id="SJPT01000006">
    <property type="protein sequence ID" value="TWU21693.1"/>
    <property type="molecule type" value="Genomic_DNA"/>
</dbReference>
<keyword evidence="3" id="KW-1185">Reference proteome</keyword>
<evidence type="ECO:0000313" key="3">
    <source>
        <dbReference type="Proteomes" id="UP000316304"/>
    </source>
</evidence>
<dbReference type="Proteomes" id="UP000316304">
    <property type="component" value="Unassembled WGS sequence"/>
</dbReference>
<keyword evidence="1 2" id="KW-0812">Transmembrane</keyword>
<feature type="transmembrane region" description="Helical" evidence="1">
    <location>
        <begin position="12"/>
        <end position="36"/>
    </location>
</feature>
<feature type="transmembrane region" description="Helical" evidence="1">
    <location>
        <begin position="69"/>
        <end position="99"/>
    </location>
</feature>
<keyword evidence="1" id="KW-0472">Membrane</keyword>
<name>A0A5C6CAG3_9BACT</name>
<dbReference type="Pfam" id="PF09656">
    <property type="entry name" value="PGPGW"/>
    <property type="match status" value="1"/>
</dbReference>
<keyword evidence="1" id="KW-1133">Transmembrane helix</keyword>